<evidence type="ECO:0000256" key="2">
    <source>
        <dbReference type="ARBA" id="ARBA00022475"/>
    </source>
</evidence>
<keyword evidence="8" id="KW-0573">Peptidoglycan synthesis</keyword>
<evidence type="ECO:0000256" key="11">
    <source>
        <dbReference type="ARBA" id="ARBA00023316"/>
    </source>
</evidence>
<dbReference type="GO" id="GO:0030288">
    <property type="term" value="C:outer membrane-bounded periplasmic space"/>
    <property type="evidence" value="ECO:0007669"/>
    <property type="project" value="TreeGrafter"/>
</dbReference>
<evidence type="ECO:0000256" key="8">
    <source>
        <dbReference type="ARBA" id="ARBA00022984"/>
    </source>
</evidence>
<keyword evidence="11" id="KW-0961">Cell wall biogenesis/degradation</keyword>
<evidence type="ECO:0000256" key="12">
    <source>
        <dbReference type="SAM" id="MobiDB-lite"/>
    </source>
</evidence>
<evidence type="ECO:0000256" key="9">
    <source>
        <dbReference type="ARBA" id="ARBA00022989"/>
    </source>
</evidence>
<dbReference type="InterPro" id="IPR050396">
    <property type="entry name" value="Glycosyltr_51/Transpeptidase"/>
</dbReference>
<evidence type="ECO:0000259" key="14">
    <source>
        <dbReference type="Pfam" id="PF17092"/>
    </source>
</evidence>
<keyword evidence="10" id="KW-0472">Membrane</keyword>
<keyword evidence="7" id="KW-0133">Cell shape</keyword>
<dbReference type="SUPFAM" id="SSF56601">
    <property type="entry name" value="beta-lactamase/transpeptidase-like"/>
    <property type="match status" value="1"/>
</dbReference>
<dbReference type="Proteomes" id="UP000886339">
    <property type="component" value="Unassembled WGS sequence"/>
</dbReference>
<feature type="domain" description="Penicillin-binding protein transpeptidase" evidence="13">
    <location>
        <begin position="82"/>
        <end position="343"/>
    </location>
</feature>
<dbReference type="GO" id="GO:0008955">
    <property type="term" value="F:peptidoglycan glycosyltransferase activity"/>
    <property type="evidence" value="ECO:0007669"/>
    <property type="project" value="TreeGrafter"/>
</dbReference>
<keyword evidence="9" id="KW-1133">Transmembrane helix</keyword>
<comment type="caution">
    <text evidence="15">The sequence shown here is derived from an EMBL/GenBank/DDBJ whole genome shotgun (WGS) entry which is preliminary data.</text>
</comment>
<dbReference type="Pfam" id="PF17092">
    <property type="entry name" value="PCB_OB"/>
    <property type="match status" value="1"/>
</dbReference>
<evidence type="ECO:0000256" key="10">
    <source>
        <dbReference type="ARBA" id="ARBA00023136"/>
    </source>
</evidence>
<feature type="non-terminal residue" evidence="15">
    <location>
        <position position="1"/>
    </location>
</feature>
<name>A0A831WDP7_9GAMM</name>
<evidence type="ECO:0000259" key="13">
    <source>
        <dbReference type="Pfam" id="PF00905"/>
    </source>
</evidence>
<dbReference type="PANTHER" id="PTHR32282:SF27">
    <property type="entry name" value="PENICILLIN-BINDING PROTEIN 1A"/>
    <property type="match status" value="1"/>
</dbReference>
<dbReference type="Pfam" id="PF00905">
    <property type="entry name" value="Transpeptidase"/>
    <property type="match status" value="1"/>
</dbReference>
<evidence type="ECO:0000256" key="7">
    <source>
        <dbReference type="ARBA" id="ARBA00022960"/>
    </source>
</evidence>
<evidence type="ECO:0000256" key="6">
    <source>
        <dbReference type="ARBA" id="ARBA00022692"/>
    </source>
</evidence>
<proteinExistence type="predicted"/>
<feature type="region of interest" description="Disordered" evidence="12">
    <location>
        <begin position="420"/>
        <end position="458"/>
    </location>
</feature>
<dbReference type="GO" id="GO:0009252">
    <property type="term" value="P:peptidoglycan biosynthetic process"/>
    <property type="evidence" value="ECO:0007669"/>
    <property type="project" value="UniProtKB-KW"/>
</dbReference>
<keyword evidence="2" id="KW-1003">Cell membrane</keyword>
<feature type="compositionally biased region" description="Polar residues" evidence="12">
    <location>
        <begin position="437"/>
        <end position="450"/>
    </location>
</feature>
<keyword evidence="3" id="KW-0997">Cell inner membrane</keyword>
<comment type="function">
    <text evidence="1">Cell wall formation. Synthesis of cross-linked peptidoglycan from the lipid intermediates. The enzyme has a penicillin-insensitive transglycosylase N-terminal domain (formation of linear glycan strands) and a penicillin-sensitive transpeptidase C-terminal domain (cross-linking of the peptide subunits).</text>
</comment>
<dbReference type="AlphaFoldDB" id="A0A831WDP7"/>
<sequence>PAIVTNIGEKDAEVYLGKGQTARIGWDGLSWARPYEDESHRGAKPKTAADILKKGDLIRIQEQQDKEGNSYWRLAQIPAVSGALVSLDPTNGAINALVGGYDFYSSKFNRAIQAKRQPGSGFKPVIYSAALEAGYTAASIINDAPVIMEANGDDDTWRPENYSGKFYGPTRLRWALTKSRNLVSIRLLRAMGISHALEHARRFGFDPDSLPHSLSLALGSGEVTPLQMARAYAVLANGGFLIEPWFIQRIERNGEVLFEADPLVVGCNQDTEEETRQPGEAVSCRAAPRTLSEENRYIMYSMMQDVINRGTGVRARVLKRNDLAGKTGTTNEQRDAWFTGYNQHIVTTVWTGFDDNSKLGKGEVGGRVALPAWIAFMKVALEDIPDEPPEMPSTLVTVRIDKNTGLQVSGNTADTMFEIFRPGNEPPVSEEEETTSRDPATTDGQESPGSSVRPDDLF</sequence>
<dbReference type="GO" id="GO:0008658">
    <property type="term" value="F:penicillin binding"/>
    <property type="evidence" value="ECO:0007669"/>
    <property type="project" value="InterPro"/>
</dbReference>
<dbReference type="PANTHER" id="PTHR32282">
    <property type="entry name" value="BINDING PROTEIN TRANSPEPTIDASE, PUTATIVE-RELATED"/>
    <property type="match status" value="1"/>
</dbReference>
<dbReference type="EMBL" id="DRLF01000380">
    <property type="protein sequence ID" value="HEC07369.1"/>
    <property type="molecule type" value="Genomic_DNA"/>
</dbReference>
<evidence type="ECO:0000256" key="4">
    <source>
        <dbReference type="ARBA" id="ARBA00022676"/>
    </source>
</evidence>
<evidence type="ECO:0000256" key="5">
    <source>
        <dbReference type="ARBA" id="ARBA00022679"/>
    </source>
</evidence>
<keyword evidence="4" id="KW-0328">Glycosyltransferase</keyword>
<dbReference type="Gene3D" id="3.40.710.10">
    <property type="entry name" value="DD-peptidase/beta-lactamase superfamily"/>
    <property type="match status" value="1"/>
</dbReference>
<reference evidence="15" key="1">
    <citation type="journal article" date="2020" name="mSystems">
        <title>Genome- and Community-Level Interaction Insights into Carbon Utilization and Element Cycling Functions of Hydrothermarchaeota in Hydrothermal Sediment.</title>
        <authorList>
            <person name="Zhou Z."/>
            <person name="Liu Y."/>
            <person name="Xu W."/>
            <person name="Pan J."/>
            <person name="Luo Z.H."/>
            <person name="Li M."/>
        </authorList>
    </citation>
    <scope>NUCLEOTIDE SEQUENCE [LARGE SCALE GENOMIC DNA]</scope>
    <source>
        <strain evidence="15">HyVt-458</strain>
    </source>
</reference>
<dbReference type="InterPro" id="IPR031376">
    <property type="entry name" value="PCB_OB"/>
</dbReference>
<dbReference type="GO" id="GO:0008360">
    <property type="term" value="P:regulation of cell shape"/>
    <property type="evidence" value="ECO:0007669"/>
    <property type="project" value="UniProtKB-KW"/>
</dbReference>
<feature type="domain" description="Penicillin-binding protein OB-like" evidence="14">
    <location>
        <begin position="1"/>
        <end position="80"/>
    </location>
</feature>
<gene>
    <name evidence="15" type="ORF">ENJ12_10980</name>
</gene>
<protein>
    <submittedName>
        <fullName evidence="15">Peptidase</fullName>
    </submittedName>
</protein>
<dbReference type="InterPro" id="IPR012338">
    <property type="entry name" value="Beta-lactam/transpept-like"/>
</dbReference>
<accession>A0A831WDP7</accession>
<evidence type="ECO:0000256" key="1">
    <source>
        <dbReference type="ARBA" id="ARBA00002624"/>
    </source>
</evidence>
<dbReference type="InterPro" id="IPR001460">
    <property type="entry name" value="PCN-bd_Tpept"/>
</dbReference>
<organism evidence="15">
    <name type="scientific">Thiolapillus brandeum</name>
    <dbReference type="NCBI Taxonomy" id="1076588"/>
    <lineage>
        <taxon>Bacteria</taxon>
        <taxon>Pseudomonadati</taxon>
        <taxon>Pseudomonadota</taxon>
        <taxon>Gammaproteobacteria</taxon>
        <taxon>Chromatiales</taxon>
        <taxon>Sedimenticolaceae</taxon>
        <taxon>Thiolapillus</taxon>
    </lineage>
</organism>
<keyword evidence="6" id="KW-0812">Transmembrane</keyword>
<evidence type="ECO:0000256" key="3">
    <source>
        <dbReference type="ARBA" id="ARBA00022519"/>
    </source>
</evidence>
<evidence type="ECO:0000313" key="15">
    <source>
        <dbReference type="EMBL" id="HEC07369.1"/>
    </source>
</evidence>
<keyword evidence="5" id="KW-0808">Transferase</keyword>
<dbReference type="GO" id="GO:0071555">
    <property type="term" value="P:cell wall organization"/>
    <property type="evidence" value="ECO:0007669"/>
    <property type="project" value="UniProtKB-KW"/>
</dbReference>